<gene>
    <name evidence="2" type="ORF">ABS361_20495</name>
</gene>
<dbReference type="AlphaFoldDB" id="A0AAU7XBV9"/>
<sequence length="59" mass="6802">MPLAPRHRNDDRYRDELDEALRSIESGVGHSSEQVFDWLRSWGTADEKPSPQPDLGPKR</sequence>
<dbReference type="RefSeq" id="WP_407049460.1">
    <property type="nucleotide sequence ID" value="NZ_CP158568.1"/>
</dbReference>
<proteinExistence type="predicted"/>
<feature type="compositionally biased region" description="Pro residues" evidence="1">
    <location>
        <begin position="50"/>
        <end position="59"/>
    </location>
</feature>
<reference evidence="2" key="1">
    <citation type="submission" date="2024-06" db="EMBL/GenBank/DDBJ databases">
        <title>Methylostella associata gen. nov., sp. nov., a novel Ancalomicrobiaceae-affiliated facultatively methylotrophic bacteria that feed on methanotrophs of the genus Methylococcus.</title>
        <authorList>
            <person name="Saltykova V."/>
            <person name="Danilova O.V."/>
            <person name="Oshkin I.Y."/>
            <person name="Belova S.E."/>
            <person name="Pimenov N.V."/>
            <person name="Dedysh S.N."/>
        </authorList>
    </citation>
    <scope>NUCLEOTIDE SEQUENCE</scope>
    <source>
        <strain evidence="2">S20</strain>
    </source>
</reference>
<protein>
    <recommendedName>
        <fullName evidence="3">CopG family transcriptional regulator</fullName>
    </recommendedName>
</protein>
<feature type="region of interest" description="Disordered" evidence="1">
    <location>
        <begin position="40"/>
        <end position="59"/>
    </location>
</feature>
<evidence type="ECO:0000256" key="1">
    <source>
        <dbReference type="SAM" id="MobiDB-lite"/>
    </source>
</evidence>
<evidence type="ECO:0008006" key="3">
    <source>
        <dbReference type="Google" id="ProtNLM"/>
    </source>
</evidence>
<evidence type="ECO:0000313" key="2">
    <source>
        <dbReference type="EMBL" id="XBY44368.1"/>
    </source>
</evidence>
<dbReference type="EMBL" id="CP158568">
    <property type="protein sequence ID" value="XBY44368.1"/>
    <property type="molecule type" value="Genomic_DNA"/>
</dbReference>
<accession>A0AAU7XBV9</accession>
<organism evidence="2">
    <name type="scientific">Methyloraptor flagellatus</name>
    <dbReference type="NCBI Taxonomy" id="3162530"/>
    <lineage>
        <taxon>Bacteria</taxon>
        <taxon>Pseudomonadati</taxon>
        <taxon>Pseudomonadota</taxon>
        <taxon>Alphaproteobacteria</taxon>
        <taxon>Hyphomicrobiales</taxon>
        <taxon>Ancalomicrobiaceae</taxon>
        <taxon>Methyloraptor</taxon>
    </lineage>
</organism>
<dbReference type="KEGG" id="mflg:ABS361_20495"/>
<name>A0AAU7XBV9_9HYPH</name>